<gene>
    <name evidence="1" type="ORF">EC973_000315</name>
</gene>
<evidence type="ECO:0000313" key="1">
    <source>
        <dbReference type="EMBL" id="KAF7725304.1"/>
    </source>
</evidence>
<name>A0A8H7ESS0_9FUNG</name>
<organism evidence="1 2">
    <name type="scientific">Apophysomyces ossiformis</name>
    <dbReference type="NCBI Taxonomy" id="679940"/>
    <lineage>
        <taxon>Eukaryota</taxon>
        <taxon>Fungi</taxon>
        <taxon>Fungi incertae sedis</taxon>
        <taxon>Mucoromycota</taxon>
        <taxon>Mucoromycotina</taxon>
        <taxon>Mucoromycetes</taxon>
        <taxon>Mucorales</taxon>
        <taxon>Mucorineae</taxon>
        <taxon>Mucoraceae</taxon>
        <taxon>Apophysomyces</taxon>
    </lineage>
</organism>
<protein>
    <submittedName>
        <fullName evidence="1">Uncharacterized protein</fullName>
    </submittedName>
</protein>
<sequence length="119" mass="14151">MNHEMDDNRRRVDEPRLVYAFRLDGMSRKSRRGALAPMEHKIANALYRKINQKNRNKDRQHADVCTRVDAYLTLKEGQDRRVDFLRRYPTAPVQDRARLENDGRDKVLRVVQCERPESS</sequence>
<dbReference type="OrthoDB" id="10379176at2759"/>
<dbReference type="AlphaFoldDB" id="A0A8H7ESS0"/>
<evidence type="ECO:0000313" key="2">
    <source>
        <dbReference type="Proteomes" id="UP000605846"/>
    </source>
</evidence>
<accession>A0A8H7ESS0</accession>
<proteinExistence type="predicted"/>
<dbReference type="EMBL" id="JABAYA010000100">
    <property type="protein sequence ID" value="KAF7725304.1"/>
    <property type="molecule type" value="Genomic_DNA"/>
</dbReference>
<keyword evidence="2" id="KW-1185">Reference proteome</keyword>
<comment type="caution">
    <text evidence="1">The sequence shown here is derived from an EMBL/GenBank/DDBJ whole genome shotgun (WGS) entry which is preliminary data.</text>
</comment>
<dbReference type="Proteomes" id="UP000605846">
    <property type="component" value="Unassembled WGS sequence"/>
</dbReference>
<reference evidence="1" key="1">
    <citation type="submission" date="2020-01" db="EMBL/GenBank/DDBJ databases">
        <title>Genome Sequencing of Three Apophysomyces-Like Fungal Strains Confirms a Novel Fungal Genus in the Mucoromycota with divergent Burkholderia-like Endosymbiotic Bacteria.</title>
        <authorList>
            <person name="Stajich J.E."/>
            <person name="Macias A.M."/>
            <person name="Carter-House D."/>
            <person name="Lovett B."/>
            <person name="Kasson L.R."/>
            <person name="Berry K."/>
            <person name="Grigoriev I."/>
            <person name="Chang Y."/>
            <person name="Spatafora J."/>
            <person name="Kasson M.T."/>
        </authorList>
    </citation>
    <scope>NUCLEOTIDE SEQUENCE</scope>
    <source>
        <strain evidence="1">NRRL A-21654</strain>
    </source>
</reference>